<dbReference type="EMBL" id="JAASQJ010000002">
    <property type="protein sequence ID" value="NIJ52564.1"/>
    <property type="molecule type" value="Genomic_DNA"/>
</dbReference>
<evidence type="ECO:0000313" key="1">
    <source>
        <dbReference type="EMBL" id="NIJ52564.1"/>
    </source>
</evidence>
<protein>
    <recommendedName>
        <fullName evidence="3">ATP-binding protein</fullName>
    </recommendedName>
</protein>
<dbReference type="PANTHER" id="PTHR43883:SF1">
    <property type="entry name" value="GLUCONOKINASE"/>
    <property type="match status" value="1"/>
</dbReference>
<accession>A0ABX0UHR4</accession>
<reference evidence="1 2" key="1">
    <citation type="submission" date="2020-03" db="EMBL/GenBank/DDBJ databases">
        <title>Genomic Encyclopedia of Type Strains, Phase IV (KMG-IV): sequencing the most valuable type-strain genomes for metagenomic binning, comparative biology and taxonomic classification.</title>
        <authorList>
            <person name="Goeker M."/>
        </authorList>
    </citation>
    <scope>NUCLEOTIDE SEQUENCE [LARGE SCALE GENOMIC DNA]</scope>
    <source>
        <strain evidence="1 2">DSM 102865</strain>
    </source>
</reference>
<dbReference type="RefSeq" id="WP_167269114.1">
    <property type="nucleotide sequence ID" value="NZ_JAASQJ010000002.1"/>
</dbReference>
<dbReference type="SUPFAM" id="SSF52540">
    <property type="entry name" value="P-loop containing nucleoside triphosphate hydrolases"/>
    <property type="match status" value="1"/>
</dbReference>
<proteinExistence type="predicted"/>
<dbReference type="InterPro" id="IPR052732">
    <property type="entry name" value="Cell-binding_unc_protein"/>
</dbReference>
<dbReference type="InterPro" id="IPR027417">
    <property type="entry name" value="P-loop_NTPase"/>
</dbReference>
<evidence type="ECO:0008006" key="3">
    <source>
        <dbReference type="Google" id="ProtNLM"/>
    </source>
</evidence>
<sequence>MIIIVFGLPGSGKSFFASRLADKLNVKYISSDQTRKGVHALGKYSFEDKMTIYHLMAKNVDEDLNQGETVVIDATFHHDAMRAIFINLGKRRETPIRFILIQATDSITKKRLSGIRQDSEADYAVYLLIREQFEMPEIPILKLQSENDNIDRMTQKALEYLRGSYE</sequence>
<name>A0ABX0UHR4_9BACT</name>
<dbReference type="PANTHER" id="PTHR43883">
    <property type="entry name" value="SLR0207 PROTEIN"/>
    <property type="match status" value="1"/>
</dbReference>
<dbReference type="Proteomes" id="UP001179181">
    <property type="component" value="Unassembled WGS sequence"/>
</dbReference>
<dbReference type="Pfam" id="PF13671">
    <property type="entry name" value="AAA_33"/>
    <property type="match status" value="1"/>
</dbReference>
<keyword evidence="2" id="KW-1185">Reference proteome</keyword>
<organism evidence="1 2">
    <name type="scientific">Dyadobacter arcticus</name>
    <dbReference type="NCBI Taxonomy" id="1078754"/>
    <lineage>
        <taxon>Bacteria</taxon>
        <taxon>Pseudomonadati</taxon>
        <taxon>Bacteroidota</taxon>
        <taxon>Cytophagia</taxon>
        <taxon>Cytophagales</taxon>
        <taxon>Spirosomataceae</taxon>
        <taxon>Dyadobacter</taxon>
    </lineage>
</organism>
<dbReference type="Gene3D" id="3.40.50.300">
    <property type="entry name" value="P-loop containing nucleotide triphosphate hydrolases"/>
    <property type="match status" value="1"/>
</dbReference>
<comment type="caution">
    <text evidence="1">The sequence shown here is derived from an EMBL/GenBank/DDBJ whole genome shotgun (WGS) entry which is preliminary data.</text>
</comment>
<gene>
    <name evidence="1" type="ORF">FHS68_001734</name>
</gene>
<evidence type="ECO:0000313" key="2">
    <source>
        <dbReference type="Proteomes" id="UP001179181"/>
    </source>
</evidence>